<evidence type="ECO:0000313" key="2">
    <source>
        <dbReference type="EMBL" id="MBU5438088.1"/>
    </source>
</evidence>
<dbReference type="HAMAP" id="MF_00163">
    <property type="entry name" value="Pep_deformylase"/>
    <property type="match status" value="1"/>
</dbReference>
<evidence type="ECO:0000256" key="1">
    <source>
        <dbReference type="HAMAP-Rule" id="MF_00163"/>
    </source>
</evidence>
<dbReference type="NCBIfam" id="TIGR00035">
    <property type="entry name" value="asp_race"/>
    <property type="match status" value="1"/>
</dbReference>
<gene>
    <name evidence="1" type="primary">def</name>
    <name evidence="2" type="ORF">KQI42_08720</name>
</gene>
<dbReference type="PANTHER" id="PTHR21198">
    <property type="entry name" value="GLUTAMATE RACEMASE"/>
    <property type="match status" value="1"/>
</dbReference>
<dbReference type="Pfam" id="PF01177">
    <property type="entry name" value="Asp_Glu_race"/>
    <property type="match status" value="1"/>
</dbReference>
<dbReference type="RefSeq" id="WP_216518883.1">
    <property type="nucleotide sequence ID" value="NZ_JAHLPM010000006.1"/>
</dbReference>
<comment type="caution">
    <text evidence="2">The sequence shown here is derived from an EMBL/GenBank/DDBJ whole genome shotgun (WGS) entry which is preliminary data.</text>
</comment>
<organism evidence="2 3">
    <name type="scientific">Tissierella simiarum</name>
    <dbReference type="NCBI Taxonomy" id="2841534"/>
    <lineage>
        <taxon>Bacteria</taxon>
        <taxon>Bacillati</taxon>
        <taxon>Bacillota</taxon>
        <taxon>Tissierellia</taxon>
        <taxon>Tissierellales</taxon>
        <taxon>Tissierellaceae</taxon>
        <taxon>Tissierella</taxon>
    </lineage>
</organism>
<comment type="function">
    <text evidence="1">Removes the formyl group from the N-terminal Met of newly synthesized proteins. Requires at least a dipeptide for an efficient rate of reaction. N-terminal L-methionine is a prerequisite for activity but the enzyme has broad specificity at other positions.</text>
</comment>
<accession>A0ABS6E597</accession>
<dbReference type="PROSITE" id="PS00924">
    <property type="entry name" value="ASP_GLU_RACEMASE_2"/>
    <property type="match status" value="1"/>
</dbReference>
<comment type="catalytic activity">
    <reaction evidence="1">
        <text>N-terminal N-formyl-L-methionyl-[peptide] + H2O = N-terminal L-methionyl-[peptide] + formate</text>
        <dbReference type="Rhea" id="RHEA:24420"/>
        <dbReference type="Rhea" id="RHEA-COMP:10639"/>
        <dbReference type="Rhea" id="RHEA-COMP:10640"/>
        <dbReference type="ChEBI" id="CHEBI:15377"/>
        <dbReference type="ChEBI" id="CHEBI:15740"/>
        <dbReference type="ChEBI" id="CHEBI:49298"/>
        <dbReference type="ChEBI" id="CHEBI:64731"/>
        <dbReference type="EC" id="3.5.1.88"/>
    </reaction>
</comment>
<keyword evidence="1" id="KW-0378">Hydrolase</keyword>
<proteinExistence type="inferred from homology"/>
<sequence>MAVKRILLLGDEDLYKVSEEVKYEELKDVKHIVEDLNDTLMDFREKYGYGRAIAAPQIEYFKRIIHMDFNGRQTTFINPKLEFLDDEIIEVWDDCMCFPNLFVKVKRYNKCKIHYKDLDWKDFVMEAKGDLAELIQHEYDHLDGVLAVSKAIDDHSFRIKPNEAKSPKKIGILGGISHESTIKYYELILKKYYELKGDYYYPEIIIYSLDFQKFTDFEDNGDKEGYIEYIMEGIHSLERSGVDFIIMSANSPHSVYDEVKILTELPMLSIVEAVGERAKEKGLKRVLLLGIKYTMESGFYENYLKQLGIDVIVPSRDERILINDIIFDELTIGIFHNSSKEKLINIIKKYDVDGVILGCTELPLIINEDDLELEVLNTVELHVNKTLMYSLGMESK</sequence>
<keyword evidence="2" id="KW-0413">Isomerase</keyword>
<reference evidence="2 3" key="1">
    <citation type="submission" date="2021-06" db="EMBL/GenBank/DDBJ databases">
        <authorList>
            <person name="Sun Q."/>
            <person name="Li D."/>
        </authorList>
    </citation>
    <scope>NUCLEOTIDE SEQUENCE [LARGE SCALE GENOMIC DNA]</scope>
    <source>
        <strain evidence="2 3">MSJ-40</strain>
    </source>
</reference>
<dbReference type="InterPro" id="IPR015942">
    <property type="entry name" value="Asp/Glu/hydantoin_racemase"/>
</dbReference>
<feature type="binding site" evidence="1">
    <location>
        <position position="137"/>
    </location>
    <ligand>
        <name>Fe cation</name>
        <dbReference type="ChEBI" id="CHEBI:24875"/>
    </ligand>
</feature>
<dbReference type="GO" id="GO:0016853">
    <property type="term" value="F:isomerase activity"/>
    <property type="evidence" value="ECO:0007669"/>
    <property type="project" value="UniProtKB-KW"/>
</dbReference>
<dbReference type="EC" id="3.5.1.88" evidence="1"/>
<comment type="cofactor">
    <cofactor evidence="1">
        <name>Fe(2+)</name>
        <dbReference type="ChEBI" id="CHEBI:29033"/>
    </cofactor>
    <text evidence="1">Binds 1 Fe(2+) ion.</text>
</comment>
<keyword evidence="3" id="KW-1185">Reference proteome</keyword>
<dbReference type="InterPro" id="IPR004380">
    <property type="entry name" value="Asp_race"/>
</dbReference>
<evidence type="ECO:0000313" key="3">
    <source>
        <dbReference type="Proteomes" id="UP000749471"/>
    </source>
</evidence>
<dbReference type="PANTHER" id="PTHR21198:SF7">
    <property type="entry name" value="ASPARTATE-GLUTAMATE RACEMASE FAMILY"/>
    <property type="match status" value="1"/>
</dbReference>
<feature type="active site" evidence="1">
    <location>
        <position position="138"/>
    </location>
</feature>
<dbReference type="InterPro" id="IPR023635">
    <property type="entry name" value="Peptide_deformylase"/>
</dbReference>
<keyword evidence="1" id="KW-0479">Metal-binding</keyword>
<comment type="similarity">
    <text evidence="1">Belongs to the polypeptide deformylase family.</text>
</comment>
<protein>
    <recommendedName>
        <fullName evidence="1">Peptide deformylase</fullName>
        <shortName evidence="1">PDF</shortName>
        <ecNumber evidence="1">3.5.1.88</ecNumber>
    </recommendedName>
    <alternativeName>
        <fullName evidence="1">Polypeptide deformylase</fullName>
    </alternativeName>
</protein>
<dbReference type="Pfam" id="PF01327">
    <property type="entry name" value="Pep_deformylase"/>
    <property type="match status" value="1"/>
</dbReference>
<feature type="binding site" evidence="1">
    <location>
        <position position="95"/>
    </location>
    <ligand>
        <name>Fe cation</name>
        <dbReference type="ChEBI" id="CHEBI:24875"/>
    </ligand>
</feature>
<dbReference type="InterPro" id="IPR033134">
    <property type="entry name" value="Asp/Glu_racemase_AS_2"/>
</dbReference>
<feature type="binding site" evidence="1">
    <location>
        <position position="141"/>
    </location>
    <ligand>
        <name>Fe cation</name>
        <dbReference type="ChEBI" id="CHEBI:24875"/>
    </ligand>
</feature>
<name>A0ABS6E597_9FIRM</name>
<keyword evidence="1" id="KW-0408">Iron</keyword>
<dbReference type="EMBL" id="JAHLPM010000006">
    <property type="protein sequence ID" value="MBU5438088.1"/>
    <property type="molecule type" value="Genomic_DNA"/>
</dbReference>
<dbReference type="Proteomes" id="UP000749471">
    <property type="component" value="Unassembled WGS sequence"/>
</dbReference>
<keyword evidence="1" id="KW-0648">Protein biosynthesis</keyword>